<evidence type="ECO:0000313" key="3">
    <source>
        <dbReference type="Proteomes" id="UP000284706"/>
    </source>
</evidence>
<proteinExistence type="predicted"/>
<dbReference type="Proteomes" id="UP000284706">
    <property type="component" value="Unassembled WGS sequence"/>
</dbReference>
<name>A0A409XYV7_9AGAR</name>
<accession>A0A409XYV7</accession>
<dbReference type="EMBL" id="NHYE01001406">
    <property type="protein sequence ID" value="PPQ95915.1"/>
    <property type="molecule type" value="Genomic_DNA"/>
</dbReference>
<feature type="compositionally biased region" description="Acidic residues" evidence="1">
    <location>
        <begin position="530"/>
        <end position="543"/>
    </location>
</feature>
<organism evidence="2 3">
    <name type="scientific">Gymnopilus dilepis</name>
    <dbReference type="NCBI Taxonomy" id="231916"/>
    <lineage>
        <taxon>Eukaryota</taxon>
        <taxon>Fungi</taxon>
        <taxon>Dikarya</taxon>
        <taxon>Basidiomycota</taxon>
        <taxon>Agaricomycotina</taxon>
        <taxon>Agaricomycetes</taxon>
        <taxon>Agaricomycetidae</taxon>
        <taxon>Agaricales</taxon>
        <taxon>Agaricineae</taxon>
        <taxon>Hymenogastraceae</taxon>
        <taxon>Gymnopilus</taxon>
    </lineage>
</organism>
<evidence type="ECO:0000256" key="1">
    <source>
        <dbReference type="SAM" id="MobiDB-lite"/>
    </source>
</evidence>
<sequence length="543" mass="60207">MDAHNTSPLILRCIVLRSSSSPSSSQHEITSLLPPVPASTAFTLPTEPTSTVSHLAQRIVDLNIACLRQLGVSSSADVILWQATPAINARHLSGLRLDGSSRREVSAPFSARPKAIVLAPSKAVGQYFLPRFDARMTGNIHLLVHVQTADGHVRGCTSAMPRTLTPPPPYTPWASSVGFYIAELLCLGRSGNETDFSGLSTCSQDFSSSSSNDHNHDEYRPTYSYDYERTAMWSHATSRPLRVRIRDSWTLSKYDMDAIDLALMRVKKLQVEIMKPDFIRQAPLILRCIILENSNLSPQWPSRRIQRLTPVSGEFTVAVHHTASVSCLARKIIELDLDALSYLDGSSLRHEADLVLWGAMRGVGLEDLDRLNLDLNLCSGGRENDSYIGPTIVRGRRVGLLEQCKPVGEYFIPQFDARSTRNIHLFVRTYPRPASLPRPPTLAAAKIAFSTPATLSDEMRPENVNTWKWIAQVSALRRSRTGTRRTERRTGFPTAPSDDDNEDSVNDAESHGPTTHWPPPDQELHWSDGESADMDAPGQDEAE</sequence>
<evidence type="ECO:0000313" key="2">
    <source>
        <dbReference type="EMBL" id="PPQ95915.1"/>
    </source>
</evidence>
<dbReference type="InParanoid" id="A0A409XYV7"/>
<feature type="compositionally biased region" description="Acidic residues" evidence="1">
    <location>
        <begin position="497"/>
        <end position="506"/>
    </location>
</feature>
<comment type="caution">
    <text evidence="2">The sequence shown here is derived from an EMBL/GenBank/DDBJ whole genome shotgun (WGS) entry which is preliminary data.</text>
</comment>
<gene>
    <name evidence="2" type="ORF">CVT26_016138</name>
</gene>
<dbReference type="AlphaFoldDB" id="A0A409XYV7"/>
<feature type="region of interest" description="Disordered" evidence="1">
    <location>
        <begin position="478"/>
        <end position="543"/>
    </location>
</feature>
<keyword evidence="3" id="KW-1185">Reference proteome</keyword>
<reference evidence="2 3" key="1">
    <citation type="journal article" date="2018" name="Evol. Lett.">
        <title>Horizontal gene cluster transfer increased hallucinogenic mushroom diversity.</title>
        <authorList>
            <person name="Reynolds H.T."/>
            <person name="Vijayakumar V."/>
            <person name="Gluck-Thaler E."/>
            <person name="Korotkin H.B."/>
            <person name="Matheny P.B."/>
            <person name="Slot J.C."/>
        </authorList>
    </citation>
    <scope>NUCLEOTIDE SEQUENCE [LARGE SCALE GENOMIC DNA]</scope>
    <source>
        <strain evidence="2 3">SRW20</strain>
    </source>
</reference>
<protein>
    <submittedName>
        <fullName evidence="2">Uncharacterized protein</fullName>
    </submittedName>
</protein>